<evidence type="ECO:0000313" key="1">
    <source>
        <dbReference type="EMBL" id="EPY18032.1"/>
    </source>
</evidence>
<dbReference type="EMBL" id="ATMH01010156">
    <property type="protein sequence ID" value="EPY18032.1"/>
    <property type="molecule type" value="Genomic_DNA"/>
</dbReference>
<sequence length="140" mass="15688">MILELPSILTNNYLCHGDAHSSGHGEVKGRRALLSPVRLPAVSQLNAKELQGVAETDKEDSDSDTYFYYTELLLAEKNRRGAADRHASTPNVLTTHLKVPYPRRHSDKPSYAPPSVHRQRLVGFTEGTEFVHGFRVSKTY</sequence>
<keyword evidence="2" id="KW-1185">Reference proteome</keyword>
<accession>S9TIY3</accession>
<gene>
    <name evidence="1" type="ORF">STCU_10239</name>
</gene>
<dbReference type="AlphaFoldDB" id="S9TIY3"/>
<evidence type="ECO:0000313" key="2">
    <source>
        <dbReference type="Proteomes" id="UP000015354"/>
    </source>
</evidence>
<protein>
    <submittedName>
        <fullName evidence="1">Uncharacterized protein</fullName>
    </submittedName>
</protein>
<reference evidence="1 2" key="1">
    <citation type="journal article" date="2013" name="PLoS ONE">
        <title>Predicting the Proteins of Angomonas deanei, Strigomonas culicis and Their Respective Endosymbionts Reveals New Aspects of the Trypanosomatidae Family.</title>
        <authorList>
            <person name="Motta M.C."/>
            <person name="Martins A.C."/>
            <person name="de Souza S.S."/>
            <person name="Catta-Preta C.M."/>
            <person name="Silva R."/>
            <person name="Klein C.C."/>
            <person name="de Almeida L.G."/>
            <person name="de Lima Cunha O."/>
            <person name="Ciapina L.P."/>
            <person name="Brocchi M."/>
            <person name="Colabardini A.C."/>
            <person name="de Araujo Lima B."/>
            <person name="Machado C.R."/>
            <person name="de Almeida Soares C.M."/>
            <person name="Probst C.M."/>
            <person name="de Menezes C.B."/>
            <person name="Thompson C.E."/>
            <person name="Bartholomeu D.C."/>
            <person name="Gradia D.F."/>
            <person name="Pavoni D.P."/>
            <person name="Grisard E.C."/>
            <person name="Fantinatti-Garboggini F."/>
            <person name="Marchini F.K."/>
            <person name="Rodrigues-Luiz G.F."/>
            <person name="Wagner G."/>
            <person name="Goldman G.H."/>
            <person name="Fietto J.L."/>
            <person name="Elias M.C."/>
            <person name="Goldman M.H."/>
            <person name="Sagot M.F."/>
            <person name="Pereira M."/>
            <person name="Stoco P.H."/>
            <person name="de Mendonca-Neto R.P."/>
            <person name="Teixeira S.M."/>
            <person name="Maciel T.E."/>
            <person name="de Oliveira Mendes T.A."/>
            <person name="Urmenyi T.P."/>
            <person name="de Souza W."/>
            <person name="Schenkman S."/>
            <person name="de Vasconcelos A.T."/>
        </authorList>
    </citation>
    <scope>NUCLEOTIDE SEQUENCE [LARGE SCALE GENOMIC DNA]</scope>
</reference>
<dbReference type="Proteomes" id="UP000015354">
    <property type="component" value="Unassembled WGS sequence"/>
</dbReference>
<organism evidence="1 2">
    <name type="scientific">Strigomonas culicis</name>
    <dbReference type="NCBI Taxonomy" id="28005"/>
    <lineage>
        <taxon>Eukaryota</taxon>
        <taxon>Discoba</taxon>
        <taxon>Euglenozoa</taxon>
        <taxon>Kinetoplastea</taxon>
        <taxon>Metakinetoplastina</taxon>
        <taxon>Trypanosomatida</taxon>
        <taxon>Trypanosomatidae</taxon>
        <taxon>Strigomonadinae</taxon>
        <taxon>Strigomonas</taxon>
    </lineage>
</organism>
<comment type="caution">
    <text evidence="1">The sequence shown here is derived from an EMBL/GenBank/DDBJ whole genome shotgun (WGS) entry which is preliminary data.</text>
</comment>
<name>S9TIY3_9TRYP</name>
<proteinExistence type="predicted"/>